<dbReference type="InterPro" id="IPR003591">
    <property type="entry name" value="Leu-rich_rpt_typical-subtyp"/>
</dbReference>
<keyword evidence="1" id="KW-0433">Leucine-rich repeat</keyword>
<feature type="domain" description="Disease resistance R13L4/SHOC-2-like LRR" evidence="3">
    <location>
        <begin position="41"/>
        <end position="110"/>
    </location>
</feature>
<accession>A0A7S3GQP2</accession>
<gene>
    <name evidence="4" type="ORF">SELO1098_LOCUS2501</name>
</gene>
<dbReference type="InterPro" id="IPR032675">
    <property type="entry name" value="LRR_dom_sf"/>
</dbReference>
<dbReference type="SUPFAM" id="SSF52058">
    <property type="entry name" value="L domain-like"/>
    <property type="match status" value="1"/>
</dbReference>
<evidence type="ECO:0000256" key="1">
    <source>
        <dbReference type="ARBA" id="ARBA00022614"/>
    </source>
</evidence>
<dbReference type="GO" id="GO:0005737">
    <property type="term" value="C:cytoplasm"/>
    <property type="evidence" value="ECO:0007669"/>
    <property type="project" value="TreeGrafter"/>
</dbReference>
<dbReference type="SMART" id="SM00369">
    <property type="entry name" value="LRR_TYP"/>
    <property type="match status" value="4"/>
</dbReference>
<evidence type="ECO:0000259" key="3">
    <source>
        <dbReference type="Pfam" id="PF23598"/>
    </source>
</evidence>
<protein>
    <recommendedName>
        <fullName evidence="3">Disease resistance R13L4/SHOC-2-like LRR domain-containing protein</fullName>
    </recommendedName>
</protein>
<dbReference type="EMBL" id="HBIC01004601">
    <property type="protein sequence ID" value="CAE0273675.1"/>
    <property type="molecule type" value="Transcribed_RNA"/>
</dbReference>
<dbReference type="InterPro" id="IPR050216">
    <property type="entry name" value="LRR_domain-containing"/>
</dbReference>
<name>A0A7S3GQP2_9STRA</name>
<keyword evidence="2" id="KW-0677">Repeat</keyword>
<dbReference type="Pfam" id="PF23598">
    <property type="entry name" value="LRR_14"/>
    <property type="match status" value="1"/>
</dbReference>
<evidence type="ECO:0000313" key="4">
    <source>
        <dbReference type="EMBL" id="CAE0273675.1"/>
    </source>
</evidence>
<dbReference type="InterPro" id="IPR055414">
    <property type="entry name" value="LRR_R13L4/SHOC2-like"/>
</dbReference>
<sequence length="272" mass="30809">MEEDDELVPNADDRGFLNISNRAWVNLDPIIWTMSLKIVKLDMSYNHIVEIPPQIGELVVMRELIASFNKITALPPEIGRLKRLRRLVLNNNKIRAIPNDIGQLENLEELILSENYIEDFPVSVSMMASLKVIKLSNNRLKSIPFEVADILTLEEIDCSNNPNLDSIPAKWRGDTDSVLFTCKVHRDYGVRMAEMMRSNVELSRHAQVTEQDNLVMKEKVSILLAQIDDLKKNMPKKMLKKMEAQAKLAEEQELAGLGGGDRGKKKGACVIC</sequence>
<evidence type="ECO:0000256" key="2">
    <source>
        <dbReference type="ARBA" id="ARBA00022737"/>
    </source>
</evidence>
<dbReference type="Gene3D" id="3.80.10.10">
    <property type="entry name" value="Ribonuclease Inhibitor"/>
    <property type="match status" value="1"/>
</dbReference>
<proteinExistence type="predicted"/>
<dbReference type="PROSITE" id="PS51450">
    <property type="entry name" value="LRR"/>
    <property type="match status" value="2"/>
</dbReference>
<dbReference type="InterPro" id="IPR001611">
    <property type="entry name" value="Leu-rich_rpt"/>
</dbReference>
<organism evidence="4">
    <name type="scientific">Spumella elongata</name>
    <dbReference type="NCBI Taxonomy" id="89044"/>
    <lineage>
        <taxon>Eukaryota</taxon>
        <taxon>Sar</taxon>
        <taxon>Stramenopiles</taxon>
        <taxon>Ochrophyta</taxon>
        <taxon>Chrysophyceae</taxon>
        <taxon>Chromulinales</taxon>
        <taxon>Chromulinaceae</taxon>
        <taxon>Spumella</taxon>
    </lineage>
</organism>
<reference evidence="4" key="1">
    <citation type="submission" date="2021-01" db="EMBL/GenBank/DDBJ databases">
        <authorList>
            <person name="Corre E."/>
            <person name="Pelletier E."/>
            <person name="Niang G."/>
            <person name="Scheremetjew M."/>
            <person name="Finn R."/>
            <person name="Kale V."/>
            <person name="Holt S."/>
            <person name="Cochrane G."/>
            <person name="Meng A."/>
            <person name="Brown T."/>
            <person name="Cohen L."/>
        </authorList>
    </citation>
    <scope>NUCLEOTIDE SEQUENCE</scope>
    <source>
        <strain evidence="4">CCAP 955/1</strain>
    </source>
</reference>
<dbReference type="AlphaFoldDB" id="A0A7S3GQP2"/>
<dbReference type="PANTHER" id="PTHR48051">
    <property type="match status" value="1"/>
</dbReference>
<dbReference type="PANTHER" id="PTHR48051:SF46">
    <property type="entry name" value="LEUCINE RICH REPEAT-CONTAINING DOMAIN PROTEIN"/>
    <property type="match status" value="1"/>
</dbReference>